<dbReference type="PANTHER" id="PTHR34216:SF7">
    <property type="entry name" value="POLY-BETA-1,6-N-ACETYL-D-GLUCOSAMINE N-DEACETYLASE"/>
    <property type="match status" value="1"/>
</dbReference>
<evidence type="ECO:0000256" key="5">
    <source>
        <dbReference type="ARBA" id="ARBA00032976"/>
    </source>
</evidence>
<comment type="caution">
    <text evidence="6">The sequence shown here is derived from an EMBL/GenBank/DDBJ whole genome shotgun (WGS) entry which is preliminary data.</text>
</comment>
<dbReference type="Pfam" id="PF01522">
    <property type="entry name" value="Polysacc_deac_1"/>
    <property type="match status" value="2"/>
</dbReference>
<reference evidence="7" key="1">
    <citation type="submission" date="2020-01" db="EMBL/GenBank/DDBJ databases">
        <authorList>
            <person name="Fang Y."/>
            <person name="Sun R."/>
            <person name="Nie L."/>
            <person name="He J."/>
            <person name="Hao L."/>
            <person name="Wang L."/>
            <person name="Su S."/>
            <person name="Lv E."/>
            <person name="Zhang Z."/>
            <person name="Xie R."/>
            <person name="Liu H."/>
        </authorList>
    </citation>
    <scope>NUCLEOTIDE SEQUENCE [LARGE SCALE GENOMIC DNA]</scope>
    <source>
        <strain evidence="7">XCT-53</strain>
    </source>
</reference>
<dbReference type="GO" id="GO:0016810">
    <property type="term" value="F:hydrolase activity, acting on carbon-nitrogen (but not peptide) bonds"/>
    <property type="evidence" value="ECO:0007669"/>
    <property type="project" value="InterPro"/>
</dbReference>
<dbReference type="EMBL" id="JAABLQ010000001">
    <property type="protein sequence ID" value="NBN78160.1"/>
    <property type="molecule type" value="Genomic_DNA"/>
</dbReference>
<evidence type="ECO:0000256" key="3">
    <source>
        <dbReference type="ARBA" id="ARBA00020071"/>
    </source>
</evidence>
<dbReference type="InterPro" id="IPR051398">
    <property type="entry name" value="Polysacch_Deacetylase"/>
</dbReference>
<dbReference type="InterPro" id="IPR011330">
    <property type="entry name" value="Glyco_hydro/deAcase_b/a-brl"/>
</dbReference>
<gene>
    <name evidence="6" type="ORF">GWI72_07770</name>
</gene>
<protein>
    <recommendedName>
        <fullName evidence="3">Chitooligosaccharide deacetylase</fullName>
    </recommendedName>
    <alternativeName>
        <fullName evidence="5">Nodulation protein B</fullName>
    </alternativeName>
</protein>
<dbReference type="RefSeq" id="WP_161673514.1">
    <property type="nucleotide sequence ID" value="NZ_JAABLP010000001.1"/>
</dbReference>
<organism evidence="6 7">
    <name type="scientific">Pannonibacter tanglangensis</name>
    <dbReference type="NCBI Taxonomy" id="2750084"/>
    <lineage>
        <taxon>Bacteria</taxon>
        <taxon>Pseudomonadati</taxon>
        <taxon>Pseudomonadota</taxon>
        <taxon>Alphaproteobacteria</taxon>
        <taxon>Hyphomicrobiales</taxon>
        <taxon>Stappiaceae</taxon>
        <taxon>Pannonibacter</taxon>
    </lineage>
</organism>
<dbReference type="InterPro" id="IPR002509">
    <property type="entry name" value="NODB_dom"/>
</dbReference>
<dbReference type="Gene3D" id="3.20.20.370">
    <property type="entry name" value="Glycoside hydrolase/deacetylase"/>
    <property type="match status" value="1"/>
</dbReference>
<comment type="function">
    <text evidence="1">Is involved in generating a small heat-stable compound (Nod), an acylated oligomer of N-acetylglucosamine, that stimulates mitosis in various plant protoplasts.</text>
</comment>
<dbReference type="CDD" id="cd10968">
    <property type="entry name" value="CE4_Mlr8448_like_5s"/>
    <property type="match status" value="1"/>
</dbReference>
<sequence length="360" mass="40255">MDFRRRFFSASFWVLRNTWLPRLMAPLTRGCGIIFTLHSVRPKSDDPFQPNAHLEITPEFLGQVVDVLGRHGYRIVSLTEAIDRLALGYGNERFAVLTFDDGYRDNLEQAYPVLKALGVPMTLFITSGLIDRTSELWWVALERLIRERDRLTASVQGGLTELPCGTPEEKATCFSVLRDVLIRETDEREQRALVRKLAAGNGLDLAALAGELMMSWDDLRALSRDRHVTIGAHTHDHFALARLSEAEARADVERGMTRIEAELGLRPQVFAYPYGDLDAAGAREARLIAELGFQAAVTTRPGVLTSAHARDLMHLPRVSLNGHFQDPVYVEEYLTGAPFVLFRAASGLSRAVSRRAASTR</sequence>
<name>A0A7X5F3L5_9HYPH</name>
<dbReference type="PROSITE" id="PS51677">
    <property type="entry name" value="NODB"/>
    <property type="match status" value="1"/>
</dbReference>
<dbReference type="Proteomes" id="UP000586722">
    <property type="component" value="Unassembled WGS sequence"/>
</dbReference>
<keyword evidence="7" id="KW-1185">Reference proteome</keyword>
<keyword evidence="4" id="KW-0732">Signal</keyword>
<evidence type="ECO:0000256" key="1">
    <source>
        <dbReference type="ARBA" id="ARBA00003236"/>
    </source>
</evidence>
<evidence type="ECO:0000256" key="2">
    <source>
        <dbReference type="ARBA" id="ARBA00010973"/>
    </source>
</evidence>
<dbReference type="GO" id="GO:0005975">
    <property type="term" value="P:carbohydrate metabolic process"/>
    <property type="evidence" value="ECO:0007669"/>
    <property type="project" value="InterPro"/>
</dbReference>
<evidence type="ECO:0000313" key="7">
    <source>
        <dbReference type="Proteomes" id="UP000586722"/>
    </source>
</evidence>
<evidence type="ECO:0000313" key="6">
    <source>
        <dbReference type="EMBL" id="NBN78160.1"/>
    </source>
</evidence>
<dbReference type="SUPFAM" id="SSF88713">
    <property type="entry name" value="Glycoside hydrolase/deacetylase"/>
    <property type="match status" value="1"/>
</dbReference>
<dbReference type="AlphaFoldDB" id="A0A7X5F3L5"/>
<accession>A0A7X5F3L5</accession>
<comment type="similarity">
    <text evidence="2">Belongs to the polysaccharide deacetylase family.</text>
</comment>
<proteinExistence type="inferred from homology"/>
<dbReference type="PANTHER" id="PTHR34216">
    <property type="match status" value="1"/>
</dbReference>
<evidence type="ECO:0000256" key="4">
    <source>
        <dbReference type="ARBA" id="ARBA00022729"/>
    </source>
</evidence>